<protein>
    <submittedName>
        <fullName evidence="2">Uncharacterized protein</fullName>
    </submittedName>
</protein>
<comment type="caution">
    <text evidence="2">The sequence shown here is derived from an EMBL/GenBank/DDBJ whole genome shotgun (WGS) entry which is preliminary data.</text>
</comment>
<evidence type="ECO:0000313" key="2">
    <source>
        <dbReference type="EMBL" id="MFC5219723.1"/>
    </source>
</evidence>
<organism evidence="2 3">
    <name type="scientific">Streptomyces coerulescens</name>
    <dbReference type="NCBI Taxonomy" id="29304"/>
    <lineage>
        <taxon>Bacteria</taxon>
        <taxon>Bacillati</taxon>
        <taxon>Actinomycetota</taxon>
        <taxon>Actinomycetes</taxon>
        <taxon>Kitasatosporales</taxon>
        <taxon>Streptomycetaceae</taxon>
        <taxon>Streptomyces</taxon>
    </lineage>
</organism>
<feature type="compositionally biased region" description="Low complexity" evidence="1">
    <location>
        <begin position="21"/>
        <end position="35"/>
    </location>
</feature>
<proteinExistence type="predicted"/>
<evidence type="ECO:0000313" key="3">
    <source>
        <dbReference type="Proteomes" id="UP001596263"/>
    </source>
</evidence>
<keyword evidence="3" id="KW-1185">Reference proteome</keyword>
<dbReference type="RefSeq" id="WP_380863757.1">
    <property type="nucleotide sequence ID" value="NZ_JBHSKM010000044.1"/>
</dbReference>
<dbReference type="Proteomes" id="UP001596263">
    <property type="component" value="Unassembled WGS sequence"/>
</dbReference>
<gene>
    <name evidence="2" type="ORF">ACFPQ9_38450</name>
</gene>
<sequence length="210" mass="21479">MGYGSQDNNTPSTTVDQNSHPAGSSSGTGSPAWTGNPDIGEGHGTAGNDSPVDLPPVPVNGVGVSNGTTVSTEPMDMFAANIERLIQPVRAASEALSPINIAPGAFYHANLMENNINGPNADSGLKQKLIEVLDALERGLHDVSTGVRELSSMFQTQHEANNMTARDLQDAVSSAANDFNAMMEAQGGEGNVSVGGNTANTANTATTTAA</sequence>
<reference evidence="3" key="1">
    <citation type="journal article" date="2019" name="Int. J. Syst. Evol. Microbiol.">
        <title>The Global Catalogue of Microorganisms (GCM) 10K type strain sequencing project: providing services to taxonomists for standard genome sequencing and annotation.</title>
        <authorList>
            <consortium name="The Broad Institute Genomics Platform"/>
            <consortium name="The Broad Institute Genome Sequencing Center for Infectious Disease"/>
            <person name="Wu L."/>
            <person name="Ma J."/>
        </authorList>
    </citation>
    <scope>NUCLEOTIDE SEQUENCE [LARGE SCALE GENOMIC DNA]</scope>
    <source>
        <strain evidence="3">KCTC 42586</strain>
    </source>
</reference>
<feature type="compositionally biased region" description="Low complexity" evidence="1">
    <location>
        <begin position="197"/>
        <end position="210"/>
    </location>
</feature>
<feature type="compositionally biased region" description="Low complexity" evidence="1">
    <location>
        <begin position="59"/>
        <end position="68"/>
    </location>
</feature>
<feature type="region of interest" description="Disordered" evidence="1">
    <location>
        <begin position="188"/>
        <end position="210"/>
    </location>
</feature>
<dbReference type="EMBL" id="JBHSKM010000044">
    <property type="protein sequence ID" value="MFC5219723.1"/>
    <property type="molecule type" value="Genomic_DNA"/>
</dbReference>
<evidence type="ECO:0000256" key="1">
    <source>
        <dbReference type="SAM" id="MobiDB-lite"/>
    </source>
</evidence>
<feature type="region of interest" description="Disordered" evidence="1">
    <location>
        <begin position="1"/>
        <end position="68"/>
    </location>
</feature>
<name>A0ABW0CW84_STRCD</name>
<feature type="compositionally biased region" description="Polar residues" evidence="1">
    <location>
        <begin position="1"/>
        <end position="20"/>
    </location>
</feature>
<accession>A0ABW0CW84</accession>